<evidence type="ECO:0000256" key="1">
    <source>
        <dbReference type="SAM" id="Phobius"/>
    </source>
</evidence>
<proteinExistence type="predicted"/>
<dbReference type="Proteomes" id="UP000037069">
    <property type="component" value="Unassembled WGS sequence"/>
</dbReference>
<evidence type="ECO:0000313" key="2">
    <source>
        <dbReference type="EMBL" id="KNC27673.1"/>
    </source>
</evidence>
<accession>A0A0L0C5K1</accession>
<keyword evidence="1" id="KW-0472">Membrane</keyword>
<gene>
    <name evidence="2" type="ORF">FF38_10203</name>
</gene>
<keyword evidence="1" id="KW-0812">Transmembrane</keyword>
<sequence>MYYYMVGVFVKCFLPDYRPVKENRSNAWMGLMTAWIQFTNLEFNPHLLLIAFLQMYIAIKALFTLAVMFCFHDSITPRYFALYENVTNNLIYL</sequence>
<feature type="transmembrane region" description="Helical" evidence="1">
    <location>
        <begin position="47"/>
        <end position="71"/>
    </location>
</feature>
<protein>
    <submittedName>
        <fullName evidence="2">Uncharacterized protein</fullName>
    </submittedName>
</protein>
<keyword evidence="1" id="KW-1133">Transmembrane helix</keyword>
<organism evidence="2 3">
    <name type="scientific">Lucilia cuprina</name>
    <name type="common">Green bottle fly</name>
    <name type="synonym">Australian sheep blowfly</name>
    <dbReference type="NCBI Taxonomy" id="7375"/>
    <lineage>
        <taxon>Eukaryota</taxon>
        <taxon>Metazoa</taxon>
        <taxon>Ecdysozoa</taxon>
        <taxon>Arthropoda</taxon>
        <taxon>Hexapoda</taxon>
        <taxon>Insecta</taxon>
        <taxon>Pterygota</taxon>
        <taxon>Neoptera</taxon>
        <taxon>Endopterygota</taxon>
        <taxon>Diptera</taxon>
        <taxon>Brachycera</taxon>
        <taxon>Muscomorpha</taxon>
        <taxon>Oestroidea</taxon>
        <taxon>Calliphoridae</taxon>
        <taxon>Luciliinae</taxon>
        <taxon>Lucilia</taxon>
    </lineage>
</organism>
<dbReference type="AlphaFoldDB" id="A0A0L0C5K1"/>
<keyword evidence="3" id="KW-1185">Reference proteome</keyword>
<evidence type="ECO:0000313" key="3">
    <source>
        <dbReference type="Proteomes" id="UP000037069"/>
    </source>
</evidence>
<reference evidence="2 3" key="1">
    <citation type="journal article" date="2015" name="Nat. Commun.">
        <title>Lucilia cuprina genome unlocks parasitic fly biology to underpin future interventions.</title>
        <authorList>
            <person name="Anstead C.A."/>
            <person name="Korhonen P.K."/>
            <person name="Young N.D."/>
            <person name="Hall R.S."/>
            <person name="Jex A.R."/>
            <person name="Murali S.C."/>
            <person name="Hughes D.S."/>
            <person name="Lee S.F."/>
            <person name="Perry T."/>
            <person name="Stroehlein A.J."/>
            <person name="Ansell B.R."/>
            <person name="Breugelmans B."/>
            <person name="Hofmann A."/>
            <person name="Qu J."/>
            <person name="Dugan S."/>
            <person name="Lee S.L."/>
            <person name="Chao H."/>
            <person name="Dinh H."/>
            <person name="Han Y."/>
            <person name="Doddapaneni H.V."/>
            <person name="Worley K.C."/>
            <person name="Muzny D.M."/>
            <person name="Ioannidis P."/>
            <person name="Waterhouse R.M."/>
            <person name="Zdobnov E.M."/>
            <person name="James P.J."/>
            <person name="Bagnall N.H."/>
            <person name="Kotze A.C."/>
            <person name="Gibbs R.A."/>
            <person name="Richards S."/>
            <person name="Batterham P."/>
            <person name="Gasser R.B."/>
        </authorList>
    </citation>
    <scope>NUCLEOTIDE SEQUENCE [LARGE SCALE GENOMIC DNA]</scope>
    <source>
        <strain evidence="2 3">LS</strain>
        <tissue evidence="2">Full body</tissue>
    </source>
</reference>
<dbReference type="EMBL" id="JRES01000866">
    <property type="protein sequence ID" value="KNC27673.1"/>
    <property type="molecule type" value="Genomic_DNA"/>
</dbReference>
<name>A0A0L0C5K1_LUCCU</name>
<comment type="caution">
    <text evidence="2">The sequence shown here is derived from an EMBL/GenBank/DDBJ whole genome shotgun (WGS) entry which is preliminary data.</text>
</comment>